<dbReference type="GO" id="GO:0015473">
    <property type="term" value="F:fimbrial usher porin activity"/>
    <property type="evidence" value="ECO:0007669"/>
    <property type="project" value="InterPro"/>
</dbReference>
<dbReference type="InterPro" id="IPR043142">
    <property type="entry name" value="PapC-like_C_sf"/>
</dbReference>
<feature type="chain" id="PRO_5007599854" evidence="1">
    <location>
        <begin position="34"/>
        <end position="802"/>
    </location>
</feature>
<dbReference type="InterPro" id="IPR042186">
    <property type="entry name" value="FimD_plug_dom"/>
</dbReference>
<name>A0A154QDD4_9GAMM</name>
<dbReference type="Pfam" id="PF13953">
    <property type="entry name" value="PapC_C"/>
    <property type="match status" value="1"/>
</dbReference>
<evidence type="ECO:0000313" key="4">
    <source>
        <dbReference type="Proteomes" id="UP000076131"/>
    </source>
</evidence>
<dbReference type="GO" id="GO:0009279">
    <property type="term" value="C:cell outer membrane"/>
    <property type="evidence" value="ECO:0007669"/>
    <property type="project" value="TreeGrafter"/>
</dbReference>
<dbReference type="InterPro" id="IPR000015">
    <property type="entry name" value="Fimb_usher"/>
</dbReference>
<dbReference type="Gene3D" id="2.60.40.2610">
    <property type="entry name" value="Outer membrane usher protein FimD, plug domain"/>
    <property type="match status" value="1"/>
</dbReference>
<organism evidence="3 4">
    <name type="scientific">Rhodanobacter thiooxydans</name>
    <dbReference type="NCBI Taxonomy" id="416169"/>
    <lineage>
        <taxon>Bacteria</taxon>
        <taxon>Pseudomonadati</taxon>
        <taxon>Pseudomonadota</taxon>
        <taxon>Gammaproteobacteria</taxon>
        <taxon>Lysobacterales</taxon>
        <taxon>Rhodanobacteraceae</taxon>
        <taxon>Rhodanobacter</taxon>
    </lineage>
</organism>
<dbReference type="RefSeq" id="WP_063107880.1">
    <property type="nucleotide sequence ID" value="NZ_LVJS01000123.1"/>
</dbReference>
<dbReference type="eggNOG" id="COG3188">
    <property type="taxonomic scope" value="Bacteria"/>
</dbReference>
<dbReference type="PANTHER" id="PTHR30451:SF5">
    <property type="entry name" value="SLR0019 PROTEIN"/>
    <property type="match status" value="1"/>
</dbReference>
<dbReference type="GO" id="GO:0009297">
    <property type="term" value="P:pilus assembly"/>
    <property type="evidence" value="ECO:0007669"/>
    <property type="project" value="InterPro"/>
</dbReference>
<comment type="caution">
    <text evidence="3">The sequence shown here is derived from an EMBL/GenBank/DDBJ whole genome shotgun (WGS) entry which is preliminary data.</text>
</comment>
<dbReference type="EMBL" id="LVJS01000123">
    <property type="protein sequence ID" value="KZC22236.1"/>
    <property type="molecule type" value="Genomic_DNA"/>
</dbReference>
<feature type="domain" description="PapC-like C-terminal" evidence="2">
    <location>
        <begin position="722"/>
        <end position="780"/>
    </location>
</feature>
<reference evidence="3 4" key="1">
    <citation type="journal article" date="2016" name="MBio">
        <title>Lateral Gene Transfer in a Heavy Metal-Contaminated-Groundwater Microbial Community.</title>
        <authorList>
            <person name="Hemme C.L."/>
            <person name="Green S.J."/>
            <person name="Rishishwar L."/>
            <person name="Prakash O."/>
            <person name="Pettenato A."/>
            <person name="Chakraborty R."/>
            <person name="Deutschbauer A.M."/>
            <person name="Van Nostrand J.D."/>
            <person name="Wu L."/>
            <person name="He Z."/>
            <person name="Jordan I.K."/>
            <person name="Hazen T.C."/>
            <person name="Arkin A.P."/>
            <person name="Kostka J.E."/>
            <person name="Zhou J."/>
        </authorList>
    </citation>
    <scope>NUCLEOTIDE SEQUENCE [LARGE SCALE GENOMIC DNA]</scope>
    <source>
        <strain evidence="3 4">FW104-T7</strain>
    </source>
</reference>
<evidence type="ECO:0000256" key="1">
    <source>
        <dbReference type="SAM" id="SignalP"/>
    </source>
</evidence>
<keyword evidence="4" id="KW-1185">Reference proteome</keyword>
<dbReference type="Proteomes" id="UP000076131">
    <property type="component" value="Unassembled WGS sequence"/>
</dbReference>
<keyword evidence="1" id="KW-0732">Signal</keyword>
<dbReference type="PANTHER" id="PTHR30451">
    <property type="entry name" value="OUTER MEMBRANE USHER PROTEIN"/>
    <property type="match status" value="1"/>
</dbReference>
<protein>
    <submittedName>
        <fullName evidence="3">Fimbrial assembly protein</fullName>
    </submittedName>
</protein>
<proteinExistence type="predicted"/>
<evidence type="ECO:0000313" key="3">
    <source>
        <dbReference type="EMBL" id="KZC22236.1"/>
    </source>
</evidence>
<dbReference type="Pfam" id="PF00577">
    <property type="entry name" value="Usher"/>
    <property type="match status" value="1"/>
</dbReference>
<dbReference type="Gene3D" id="2.60.40.3110">
    <property type="match status" value="1"/>
</dbReference>
<feature type="signal peptide" evidence="1">
    <location>
        <begin position="1"/>
        <end position="33"/>
    </location>
</feature>
<dbReference type="InterPro" id="IPR025949">
    <property type="entry name" value="PapC-like_C"/>
</dbReference>
<dbReference type="Gene3D" id="2.60.40.2070">
    <property type="match status" value="1"/>
</dbReference>
<accession>A0A154QDD4</accession>
<evidence type="ECO:0000259" key="2">
    <source>
        <dbReference type="Pfam" id="PF13953"/>
    </source>
</evidence>
<gene>
    <name evidence="3" type="ORF">RHOFW104T7_01590</name>
</gene>
<dbReference type="AlphaFoldDB" id="A0A154QDD4"/>
<dbReference type="STRING" id="416169.RHOFW104T7_01590"/>
<sequence length="802" mass="85369">MARRPRKRSRWPIALAESLLLPCLLAIATRATAADAVRSPDSVDGSALAADPVGAMATIDATDLYLDLIINGTERGLVHLGYRDGTLWATRATLQQLGFMLPTDSPDPVRLDSLPGVQVRYDAEQQSATLTVPLKLLHLSTSVLNAQSASVPHAGASPGALLNYDIYATRDTRGGASASAYTELRVFGGPGTLSSTGLSQTSRTSGDWHGRSVRLDTTWSMSFPERMLTMDVGDTLTGATAWSRPTRIGGVQFGTNFALQPYRVTAPLPQFLGQATLPSQVELYINGMKQYSGQVPVGPFQLNAVPGISGAGNAQLVLTDALGRVSTVNFSLYNTQQLLQKGLTDWSAGFGFVREDYGLRSFSYSRDPMASGSWRLGLTDQFTASAHAEVTQGLANAGVGGDWLLGHAGIVSGSMARSQHDGLDGSQLSLGYQWINSRFNFGVQGTRSSSGYRDVAALYGSPSPRLSASAQAGMSTDGFGNFGVSYVHLRYLEQTSRYASGYWYKSLGRSASISLNLNQNLDVSRDRSVFLSFSLTFDARTYMSAGVQRQGNRNLFDASISRSLPTDDGFGWRTQTQQGDGSHGGLAELDYLGRYGQTQVGLVNFGGNSSAYAGASGALVLMDGHAFAARSIYNGFALVSTDGIPDVPVKLENNLVGHTDRHGLLLVTPLNAYQNNKLSIDPMQLPADVRIGHVDTNATPVDRAGTLVSFGITPVRAASVLLRDDAGKPLPLGSQVRLRGQPGDPALVGFDGAVYLDTLDKHNVLEVSLPEGGTCNTGFDYRRQGDGIPQIGPLTCAKKGAP</sequence>